<proteinExistence type="predicted"/>
<dbReference type="PROSITE" id="PS50088">
    <property type="entry name" value="ANK_REPEAT"/>
    <property type="match status" value="2"/>
</dbReference>
<keyword evidence="1" id="KW-0677">Repeat</keyword>
<dbReference type="EMBL" id="MU825879">
    <property type="protein sequence ID" value="KAJ7385744.1"/>
    <property type="molecule type" value="Genomic_DNA"/>
</dbReference>
<dbReference type="InterPro" id="IPR036770">
    <property type="entry name" value="Ankyrin_rpt-contain_sf"/>
</dbReference>
<sequence length="68" mass="7370">MTPLHLAASNKHTWRDLQALNFKGADVTSTGRNGCTPLHLAVKAGSLKTVKILLNCPFAKYTGTERFG</sequence>
<organism evidence="4 5">
    <name type="scientific">Desmophyllum pertusum</name>
    <dbReference type="NCBI Taxonomy" id="174260"/>
    <lineage>
        <taxon>Eukaryota</taxon>
        <taxon>Metazoa</taxon>
        <taxon>Cnidaria</taxon>
        <taxon>Anthozoa</taxon>
        <taxon>Hexacorallia</taxon>
        <taxon>Scleractinia</taxon>
        <taxon>Caryophylliina</taxon>
        <taxon>Caryophylliidae</taxon>
        <taxon>Desmophyllum</taxon>
    </lineage>
</organism>
<dbReference type="PROSITE" id="PS50297">
    <property type="entry name" value="ANK_REP_REGION"/>
    <property type="match status" value="1"/>
</dbReference>
<dbReference type="InterPro" id="IPR002110">
    <property type="entry name" value="Ankyrin_rpt"/>
</dbReference>
<evidence type="ECO:0000256" key="3">
    <source>
        <dbReference type="PROSITE-ProRule" id="PRU00023"/>
    </source>
</evidence>
<reference evidence="4" key="1">
    <citation type="submission" date="2023-01" db="EMBL/GenBank/DDBJ databases">
        <title>Genome assembly of the deep-sea coral Lophelia pertusa.</title>
        <authorList>
            <person name="Herrera S."/>
            <person name="Cordes E."/>
        </authorList>
    </citation>
    <scope>NUCLEOTIDE SEQUENCE</scope>
    <source>
        <strain evidence="4">USNM1676648</strain>
        <tissue evidence="4">Polyp</tissue>
    </source>
</reference>
<dbReference type="Pfam" id="PF12796">
    <property type="entry name" value="Ank_2"/>
    <property type="match status" value="1"/>
</dbReference>
<feature type="repeat" description="ANK" evidence="3">
    <location>
        <begin position="33"/>
        <end position="55"/>
    </location>
</feature>
<dbReference type="PANTHER" id="PTHR24171">
    <property type="entry name" value="ANKYRIN REPEAT DOMAIN-CONTAINING PROTEIN 39-RELATED"/>
    <property type="match status" value="1"/>
</dbReference>
<dbReference type="Proteomes" id="UP001163046">
    <property type="component" value="Unassembled WGS sequence"/>
</dbReference>
<gene>
    <name evidence="4" type="ORF">OS493_013777</name>
</gene>
<evidence type="ECO:0000313" key="5">
    <source>
        <dbReference type="Proteomes" id="UP001163046"/>
    </source>
</evidence>
<dbReference type="AlphaFoldDB" id="A0A9W9ZRD8"/>
<dbReference type="Gene3D" id="1.25.40.20">
    <property type="entry name" value="Ankyrin repeat-containing domain"/>
    <property type="match status" value="1"/>
</dbReference>
<evidence type="ECO:0000313" key="4">
    <source>
        <dbReference type="EMBL" id="KAJ7385744.1"/>
    </source>
</evidence>
<feature type="repeat" description="ANK" evidence="3">
    <location>
        <begin position="1"/>
        <end position="32"/>
    </location>
</feature>
<evidence type="ECO:0000256" key="1">
    <source>
        <dbReference type="ARBA" id="ARBA00022737"/>
    </source>
</evidence>
<evidence type="ECO:0000256" key="2">
    <source>
        <dbReference type="ARBA" id="ARBA00023043"/>
    </source>
</evidence>
<keyword evidence="5" id="KW-1185">Reference proteome</keyword>
<accession>A0A9W9ZRD8</accession>
<dbReference type="SUPFAM" id="SSF48403">
    <property type="entry name" value="Ankyrin repeat"/>
    <property type="match status" value="1"/>
</dbReference>
<name>A0A9W9ZRD8_9CNID</name>
<dbReference type="OrthoDB" id="19174at2759"/>
<keyword evidence="2 3" id="KW-0040">ANK repeat</keyword>
<protein>
    <submittedName>
        <fullName evidence="4">Uncharacterized protein</fullName>
    </submittedName>
</protein>
<comment type="caution">
    <text evidence="4">The sequence shown here is derived from an EMBL/GenBank/DDBJ whole genome shotgun (WGS) entry which is preliminary data.</text>
</comment>